<evidence type="ECO:0000313" key="6">
    <source>
        <dbReference type="EMBL" id="MBP0904413.1"/>
    </source>
</evidence>
<dbReference type="Pfam" id="PF00072">
    <property type="entry name" value="Response_reg"/>
    <property type="match status" value="1"/>
</dbReference>
<evidence type="ECO:0000313" key="7">
    <source>
        <dbReference type="Proteomes" id="UP000670776"/>
    </source>
</evidence>
<reference evidence="6 7" key="1">
    <citation type="submission" date="2021-04" db="EMBL/GenBank/DDBJ databases">
        <title>Mariniflexile gromovii gen. nov., sp. nov., a gliding bacterium isolated from the sea urchin Strongylocentrotus intermedius.</title>
        <authorList>
            <person name="Ko S."/>
            <person name="Le V."/>
            <person name="Ahn C.-Y."/>
            <person name="Oh H.-M."/>
        </authorList>
    </citation>
    <scope>NUCLEOTIDE SEQUENCE [LARGE SCALE GENOMIC DNA]</scope>
    <source>
        <strain evidence="6 7">KCTC 12570</strain>
    </source>
</reference>
<accession>A0ABS4BV06</accession>
<dbReference type="PROSITE" id="PS50110">
    <property type="entry name" value="RESPONSE_REGULATORY"/>
    <property type="match status" value="1"/>
</dbReference>
<feature type="domain" description="HTH luxR-type" evidence="4">
    <location>
        <begin position="144"/>
        <end position="209"/>
    </location>
</feature>
<dbReference type="SUPFAM" id="SSF46894">
    <property type="entry name" value="C-terminal effector domain of the bipartite response regulators"/>
    <property type="match status" value="1"/>
</dbReference>
<dbReference type="SUPFAM" id="SSF52172">
    <property type="entry name" value="CheY-like"/>
    <property type="match status" value="1"/>
</dbReference>
<keyword evidence="1 3" id="KW-0597">Phosphoprotein</keyword>
<dbReference type="InterPro" id="IPR016032">
    <property type="entry name" value="Sig_transdc_resp-reg_C-effctor"/>
</dbReference>
<keyword evidence="7" id="KW-1185">Reference proteome</keyword>
<evidence type="ECO:0000256" key="3">
    <source>
        <dbReference type="PROSITE-ProRule" id="PRU00169"/>
    </source>
</evidence>
<dbReference type="EMBL" id="JAGJCB010000010">
    <property type="protein sequence ID" value="MBP0904413.1"/>
    <property type="molecule type" value="Genomic_DNA"/>
</dbReference>
<dbReference type="PRINTS" id="PR00038">
    <property type="entry name" value="HTHLUXR"/>
</dbReference>
<dbReference type="InterPro" id="IPR039420">
    <property type="entry name" value="WalR-like"/>
</dbReference>
<dbReference type="RefSeq" id="WP_209655303.1">
    <property type="nucleotide sequence ID" value="NZ_JAGJCB010000010.1"/>
</dbReference>
<dbReference type="PANTHER" id="PTHR43214">
    <property type="entry name" value="TWO-COMPONENT RESPONSE REGULATOR"/>
    <property type="match status" value="1"/>
</dbReference>
<dbReference type="CDD" id="cd06170">
    <property type="entry name" value="LuxR_C_like"/>
    <property type="match status" value="1"/>
</dbReference>
<organism evidence="6 7">
    <name type="scientific">Mariniflexile gromovii</name>
    <dbReference type="NCBI Taxonomy" id="362523"/>
    <lineage>
        <taxon>Bacteria</taxon>
        <taxon>Pseudomonadati</taxon>
        <taxon>Bacteroidota</taxon>
        <taxon>Flavobacteriia</taxon>
        <taxon>Flavobacteriales</taxon>
        <taxon>Flavobacteriaceae</taxon>
        <taxon>Mariniflexile</taxon>
    </lineage>
</organism>
<dbReference type="InterPro" id="IPR000792">
    <property type="entry name" value="Tscrpt_reg_LuxR_C"/>
</dbReference>
<dbReference type="SMART" id="SM00448">
    <property type="entry name" value="REC"/>
    <property type="match status" value="1"/>
</dbReference>
<dbReference type="Proteomes" id="UP000670776">
    <property type="component" value="Unassembled WGS sequence"/>
</dbReference>
<sequence length="211" mass="23747">MITAAITDDHIMVVEGLKTMLKQVEDIQIINTYHCVNDTVDGLQTTLPEVLLLDINLPDGNGIHLCKQLKDTYKELKIIALSNYEDISFIKQIIKNGASGYLLKNTNKTELINAIKAVKNNQLFLPEKLQRMLLNDSLGKPTNSSFFIPTLTRREKEVLELIIKEHTTEEIATLLFITSKTVEAHRSNLIQKLEVKNVAGLVRVAIEKGLI</sequence>
<dbReference type="PANTHER" id="PTHR43214:SF43">
    <property type="entry name" value="TWO-COMPONENT RESPONSE REGULATOR"/>
    <property type="match status" value="1"/>
</dbReference>
<dbReference type="InterPro" id="IPR058245">
    <property type="entry name" value="NreC/VraR/RcsB-like_REC"/>
</dbReference>
<evidence type="ECO:0000259" key="5">
    <source>
        <dbReference type="PROSITE" id="PS50110"/>
    </source>
</evidence>
<proteinExistence type="predicted"/>
<comment type="caution">
    <text evidence="6">The sequence shown here is derived from an EMBL/GenBank/DDBJ whole genome shotgun (WGS) entry which is preliminary data.</text>
</comment>
<gene>
    <name evidence="6" type="ORF">J8H85_11295</name>
</gene>
<evidence type="ECO:0000256" key="2">
    <source>
        <dbReference type="ARBA" id="ARBA00023125"/>
    </source>
</evidence>
<feature type="domain" description="Response regulatory" evidence="5">
    <location>
        <begin position="3"/>
        <end position="119"/>
    </location>
</feature>
<evidence type="ECO:0000259" key="4">
    <source>
        <dbReference type="PROSITE" id="PS50043"/>
    </source>
</evidence>
<dbReference type="InterPro" id="IPR011006">
    <property type="entry name" value="CheY-like_superfamily"/>
</dbReference>
<dbReference type="SMART" id="SM00421">
    <property type="entry name" value="HTH_LUXR"/>
    <property type="match status" value="1"/>
</dbReference>
<dbReference type="Pfam" id="PF00196">
    <property type="entry name" value="GerE"/>
    <property type="match status" value="1"/>
</dbReference>
<dbReference type="InterPro" id="IPR001789">
    <property type="entry name" value="Sig_transdc_resp-reg_receiver"/>
</dbReference>
<evidence type="ECO:0000256" key="1">
    <source>
        <dbReference type="ARBA" id="ARBA00022553"/>
    </source>
</evidence>
<dbReference type="PROSITE" id="PS50043">
    <property type="entry name" value="HTH_LUXR_2"/>
    <property type="match status" value="1"/>
</dbReference>
<name>A0ABS4BV06_9FLAO</name>
<protein>
    <submittedName>
        <fullName evidence="6">Response regulator transcription factor</fullName>
    </submittedName>
</protein>
<dbReference type="CDD" id="cd17535">
    <property type="entry name" value="REC_NarL-like"/>
    <property type="match status" value="1"/>
</dbReference>
<feature type="modified residue" description="4-aspartylphosphate" evidence="3">
    <location>
        <position position="54"/>
    </location>
</feature>
<keyword evidence="2" id="KW-0238">DNA-binding</keyword>
<dbReference type="Gene3D" id="3.40.50.2300">
    <property type="match status" value="1"/>
</dbReference>